<comment type="similarity">
    <text evidence="2 11">Belongs to the complex I subunit 4 family.</text>
</comment>
<evidence type="ECO:0000256" key="8">
    <source>
        <dbReference type="ARBA" id="ARBA00023002"/>
    </source>
</evidence>
<dbReference type="GO" id="GO:0042773">
    <property type="term" value="P:ATP synthesis coupled electron transport"/>
    <property type="evidence" value="ECO:0007669"/>
    <property type="project" value="InterPro"/>
</dbReference>
<evidence type="ECO:0000256" key="11">
    <source>
        <dbReference type="RuleBase" id="RU003297"/>
    </source>
</evidence>
<evidence type="ECO:0000256" key="4">
    <source>
        <dbReference type="ARBA" id="ARBA00021006"/>
    </source>
</evidence>
<evidence type="ECO:0000256" key="5">
    <source>
        <dbReference type="ARBA" id="ARBA00022475"/>
    </source>
</evidence>
<dbReference type="GO" id="GO:0016491">
    <property type="term" value="F:oxidoreductase activity"/>
    <property type="evidence" value="ECO:0007669"/>
    <property type="project" value="UniProtKB-KW"/>
</dbReference>
<evidence type="ECO:0000259" key="12">
    <source>
        <dbReference type="Pfam" id="PF00361"/>
    </source>
</evidence>
<keyword evidence="11 13" id="KW-0496">Mitochondrion</keyword>
<feature type="transmembrane region" description="Helical" evidence="11">
    <location>
        <begin position="381"/>
        <end position="401"/>
    </location>
</feature>
<evidence type="ECO:0000256" key="7">
    <source>
        <dbReference type="ARBA" id="ARBA00022989"/>
    </source>
</evidence>
<feature type="transmembrane region" description="Helical" evidence="11">
    <location>
        <begin position="211"/>
        <end position="229"/>
    </location>
</feature>
<dbReference type="PRINTS" id="PR01437">
    <property type="entry name" value="NUOXDRDTASE4"/>
</dbReference>
<keyword evidence="11" id="KW-0520">NAD</keyword>
<evidence type="ECO:0000256" key="1">
    <source>
        <dbReference type="ARBA" id="ARBA00004651"/>
    </source>
</evidence>
<proteinExistence type="inferred from homology"/>
<dbReference type="EC" id="7.1.1.2" evidence="3 11"/>
<evidence type="ECO:0000313" key="13">
    <source>
        <dbReference type="EMBL" id="QWV61013.1"/>
    </source>
</evidence>
<reference evidence="13" key="1">
    <citation type="journal article" date="2019" name="Int. J. Parasitol.">
        <title>Homoplasy or plesiomorphy? Reconstruction of the evolutionary history of mitochondrial gene order rearrangements in the subphylum Neodermata.</title>
        <authorList>
            <person name="Zhang D."/>
            <person name="Li W.X."/>
            <person name="Zou H."/>
            <person name="Wu S.G."/>
            <person name="Li M."/>
            <person name="Jakovlic I."/>
            <person name="Zhang J."/>
            <person name="Chen R."/>
            <person name="Wang G."/>
        </authorList>
    </citation>
    <scope>NUCLEOTIDE SEQUENCE</scope>
</reference>
<dbReference type="AlphaFoldDB" id="A0A8F2TDJ2"/>
<comment type="function">
    <text evidence="11">Core subunit of the mitochondrial membrane respiratory chain NADH dehydrogenase (Complex I) which catalyzes electron transfer from NADH through the respiratory chain, using ubiquinone as an electron acceptor. Essential for the catalytic activity and assembly of complex I.</text>
</comment>
<keyword evidence="11" id="KW-0813">Transport</keyword>
<feature type="transmembrane region" description="Helical" evidence="11">
    <location>
        <begin position="267"/>
        <end position="289"/>
    </location>
</feature>
<keyword evidence="11" id="KW-0249">Electron transport</keyword>
<keyword evidence="6 11" id="KW-0812">Transmembrane</keyword>
<feature type="transmembrane region" description="Helical" evidence="11">
    <location>
        <begin position="64"/>
        <end position="88"/>
    </location>
</feature>
<dbReference type="InterPro" id="IPR052175">
    <property type="entry name" value="ComplexI-like_HydComp"/>
</dbReference>
<keyword evidence="7 11" id="KW-1133">Transmembrane helix</keyword>
<evidence type="ECO:0000256" key="2">
    <source>
        <dbReference type="ARBA" id="ARBA00009025"/>
    </source>
</evidence>
<feature type="domain" description="NADH:quinone oxidoreductase/Mrp antiporter transmembrane" evidence="12">
    <location>
        <begin position="82"/>
        <end position="340"/>
    </location>
</feature>
<dbReference type="GO" id="GO:0031966">
    <property type="term" value="C:mitochondrial membrane"/>
    <property type="evidence" value="ECO:0007669"/>
    <property type="project" value="UniProtKB-SubCell"/>
</dbReference>
<keyword evidence="5" id="KW-1003">Cell membrane</keyword>
<dbReference type="Pfam" id="PF00361">
    <property type="entry name" value="Proton_antipo_M"/>
    <property type="match status" value="1"/>
</dbReference>
<protein>
    <recommendedName>
        <fullName evidence="4 11">NADH-ubiquinone oxidoreductase chain 4</fullName>
        <ecNumber evidence="3 11">7.1.1.2</ecNumber>
    </recommendedName>
</protein>
<keyword evidence="9 11" id="KW-0472">Membrane</keyword>
<evidence type="ECO:0000256" key="3">
    <source>
        <dbReference type="ARBA" id="ARBA00012944"/>
    </source>
</evidence>
<dbReference type="GO" id="GO:0008137">
    <property type="term" value="F:NADH dehydrogenase (ubiquinone) activity"/>
    <property type="evidence" value="ECO:0007669"/>
    <property type="project" value="UniProtKB-UniRule"/>
</dbReference>
<organism evidence="13">
    <name type="scientific">Euryhaliotrema johni</name>
    <dbReference type="NCBI Taxonomy" id="2849187"/>
    <lineage>
        <taxon>Eukaryota</taxon>
        <taxon>Metazoa</taxon>
        <taxon>Spiralia</taxon>
        <taxon>Lophotrochozoa</taxon>
        <taxon>Platyhelminthes</taxon>
        <taxon>Monogenea</taxon>
        <taxon>Monopisthocotylea</taxon>
        <taxon>Dactylogyridea</taxon>
        <taxon>Ancyrocephalidae</taxon>
        <taxon>Euryhaliotrema</taxon>
    </lineage>
</organism>
<evidence type="ECO:0000256" key="6">
    <source>
        <dbReference type="ARBA" id="ARBA00022692"/>
    </source>
</evidence>
<gene>
    <name evidence="13" type="primary">nad4</name>
</gene>
<feature type="transmembrane region" description="Helical" evidence="11">
    <location>
        <begin position="142"/>
        <end position="163"/>
    </location>
</feature>
<keyword evidence="11" id="KW-0830">Ubiquinone</keyword>
<comment type="catalytic activity">
    <reaction evidence="10 11">
        <text>a ubiquinone + NADH + 5 H(+)(in) = a ubiquinol + NAD(+) + 4 H(+)(out)</text>
        <dbReference type="Rhea" id="RHEA:29091"/>
        <dbReference type="Rhea" id="RHEA-COMP:9565"/>
        <dbReference type="Rhea" id="RHEA-COMP:9566"/>
        <dbReference type="ChEBI" id="CHEBI:15378"/>
        <dbReference type="ChEBI" id="CHEBI:16389"/>
        <dbReference type="ChEBI" id="CHEBI:17976"/>
        <dbReference type="ChEBI" id="CHEBI:57540"/>
        <dbReference type="ChEBI" id="CHEBI:57945"/>
        <dbReference type="EC" id="7.1.1.2"/>
    </reaction>
</comment>
<feature type="transmembrane region" description="Helical" evidence="11">
    <location>
        <begin position="37"/>
        <end position="57"/>
    </location>
</feature>
<accession>A0A8F2TDJ2</accession>
<dbReference type="EMBL" id="MH700477">
    <property type="protein sequence ID" value="QWV61013.1"/>
    <property type="molecule type" value="Genomic_DNA"/>
</dbReference>
<sequence>MSISLSLLLVFVLILLTLGFTSLPSFMFGYLFIDNVGVYLSLISLIFTISFSWFCWNSLNVSELVGLAVSVISSVVCFTTSNCLLFWVSYELTIIPLVCCIIASSPYSERFSAVWYLLFYITVTSLPMLMVIVSLAENYGSYCFYTWEGTGGTGEMILFLLFITKVPLPPPFHSWLPVVHAEASTYVSIVLSGYVMKLGVVGLLRFCGNSIPLLLVLITIMFFFSLIFFVSSFSELDNKRWLAFLSLSHIMVSILGIYFCPESATLSAVYCVGHGISAGMLFYFFMRSYEATGTRNWLLIASNDNIGNAWRITGILGFLSVASLPPAMTFITELYILGSSQLSFVLLVGLSLYLFIGGVLPLLLLSYFLCNSTVSQLSGETQICTLVVILSLYIVWFLGGII</sequence>
<name>A0A8F2TDJ2_9PLAT</name>
<evidence type="ECO:0000256" key="10">
    <source>
        <dbReference type="ARBA" id="ARBA00049551"/>
    </source>
</evidence>
<evidence type="ECO:0000256" key="9">
    <source>
        <dbReference type="ARBA" id="ARBA00023136"/>
    </source>
</evidence>
<dbReference type="InterPro" id="IPR001750">
    <property type="entry name" value="ND/Mrp_TM"/>
</dbReference>
<dbReference type="GO" id="GO:0005886">
    <property type="term" value="C:plasma membrane"/>
    <property type="evidence" value="ECO:0007669"/>
    <property type="project" value="UniProtKB-SubCell"/>
</dbReference>
<keyword evidence="8" id="KW-0560">Oxidoreductase</keyword>
<geneLocation type="mitochondrion" evidence="13"/>
<feature type="transmembrane region" description="Helical" evidence="11">
    <location>
        <begin position="183"/>
        <end position="204"/>
    </location>
</feature>
<feature type="transmembrane region" description="Helical" evidence="11">
    <location>
        <begin position="113"/>
        <end position="135"/>
    </location>
</feature>
<feature type="transmembrane region" description="Helical" evidence="11">
    <location>
        <begin position="309"/>
        <end position="332"/>
    </location>
</feature>
<dbReference type="PANTHER" id="PTHR42682">
    <property type="entry name" value="HYDROGENASE-4 COMPONENT F"/>
    <property type="match status" value="1"/>
</dbReference>
<feature type="transmembrane region" description="Helical" evidence="11">
    <location>
        <begin position="241"/>
        <end position="260"/>
    </location>
</feature>
<feature type="transmembrane region" description="Helical" evidence="11">
    <location>
        <begin position="344"/>
        <end position="369"/>
    </location>
</feature>
<keyword evidence="11" id="KW-0679">Respiratory chain</keyword>
<dbReference type="PANTHER" id="PTHR42682:SF4">
    <property type="entry name" value="NADH-UBIQUINONE_PLASTOQUINONE"/>
    <property type="match status" value="1"/>
</dbReference>
<dbReference type="InterPro" id="IPR003918">
    <property type="entry name" value="NADH_UbQ_OxRdtase"/>
</dbReference>
<comment type="subcellular location">
    <subcellularLocation>
        <location evidence="1">Cell membrane</location>
        <topology evidence="1">Multi-pass membrane protein</topology>
    </subcellularLocation>
    <subcellularLocation>
        <location evidence="11">Mitochondrion membrane</location>
        <topology evidence="11">Multi-pass membrane protein</topology>
    </subcellularLocation>
</comment>